<proteinExistence type="predicted"/>
<sequence length="459" mass="50497">MDREPNHDLVTVMREAGISNKALAKAVRDLGRTRGQDVRCTHVDVARWRSGMIPRGIKPELIAVVLGRCLGRPLTLADIGMANPGGPPLTLGLDFTADSTAALRTTHALWSEDLKRAEFLRHATVSAAMLTTPMARWLIAPPADPLNRTGRTLTVGRSDVEAVRTTVHMFEDLDHQFGGGHARTAAVQYLHSQVTPLLRGNYTEAVGRQLFGVASQFTYKTGAMAYDIGCHGLARRYFIQALNLAHSAGDRALGGKVLALMSHQANFLGEYAEAVDLARAAKLGGTGHATPTVHAMYCAMEARALANLGDVRACLRALTEAEKAFARRCPDEDPDWIAYFDLAEFHDEFGHCFHALRQAPQAIRHASQSLRASGDAYPRSRAFCRFTLAGSYLNVHRTQHRDLERAVAIATEALPWVNQLKSVRIRSYISTFDRYLDPYADDSTVVDFRERLKAIVNAA</sequence>
<evidence type="ECO:0000313" key="2">
    <source>
        <dbReference type="Proteomes" id="UP000680206"/>
    </source>
</evidence>
<name>A0ABS3RYK2_9ACTN</name>
<dbReference type="EMBL" id="JAGEPF010000018">
    <property type="protein sequence ID" value="MBO2461538.1"/>
    <property type="molecule type" value="Genomic_DNA"/>
</dbReference>
<reference evidence="1 2" key="1">
    <citation type="submission" date="2021-03" db="EMBL/GenBank/DDBJ databases">
        <title>Actinomadura violae sp. nov., isolated from lichen in Thailand.</title>
        <authorList>
            <person name="Kanchanasin P."/>
            <person name="Saeng-In P."/>
            <person name="Phongsopitanun W."/>
            <person name="Yuki M."/>
            <person name="Kudo T."/>
            <person name="Ohkuma M."/>
            <person name="Tanasupawat S."/>
        </authorList>
    </citation>
    <scope>NUCLEOTIDE SEQUENCE [LARGE SCALE GENOMIC DNA]</scope>
    <source>
        <strain evidence="1 2">LCR2-06</strain>
    </source>
</reference>
<gene>
    <name evidence="1" type="ORF">J4709_28540</name>
</gene>
<organism evidence="1 2">
    <name type="scientific">Actinomadura violacea</name>
    <dbReference type="NCBI Taxonomy" id="2819934"/>
    <lineage>
        <taxon>Bacteria</taxon>
        <taxon>Bacillati</taxon>
        <taxon>Actinomycetota</taxon>
        <taxon>Actinomycetes</taxon>
        <taxon>Streptosporangiales</taxon>
        <taxon>Thermomonosporaceae</taxon>
        <taxon>Actinomadura</taxon>
    </lineage>
</organism>
<protein>
    <submittedName>
        <fullName evidence="1">Transcriptional regulator</fullName>
    </submittedName>
</protein>
<keyword evidence="2" id="KW-1185">Reference proteome</keyword>
<evidence type="ECO:0000313" key="1">
    <source>
        <dbReference type="EMBL" id="MBO2461538.1"/>
    </source>
</evidence>
<dbReference type="SUPFAM" id="SSF48452">
    <property type="entry name" value="TPR-like"/>
    <property type="match status" value="1"/>
</dbReference>
<accession>A0ABS3RYK2</accession>
<dbReference type="RefSeq" id="WP_208244896.1">
    <property type="nucleotide sequence ID" value="NZ_JAGEPF010000018.1"/>
</dbReference>
<dbReference type="InterPro" id="IPR011990">
    <property type="entry name" value="TPR-like_helical_dom_sf"/>
</dbReference>
<dbReference type="Gene3D" id="1.25.40.10">
    <property type="entry name" value="Tetratricopeptide repeat domain"/>
    <property type="match status" value="1"/>
</dbReference>
<comment type="caution">
    <text evidence="1">The sequence shown here is derived from an EMBL/GenBank/DDBJ whole genome shotgun (WGS) entry which is preliminary data.</text>
</comment>
<dbReference type="Proteomes" id="UP000680206">
    <property type="component" value="Unassembled WGS sequence"/>
</dbReference>